<dbReference type="RefSeq" id="WP_123556289.1">
    <property type="nucleotide sequence ID" value="NZ_RJVJ01000001.1"/>
</dbReference>
<dbReference type="Proteomes" id="UP000267408">
    <property type="component" value="Unassembled WGS sequence"/>
</dbReference>
<reference evidence="1 2" key="1">
    <citation type="submission" date="2018-11" db="EMBL/GenBank/DDBJ databases">
        <title>Sequencing the genomes of 1000 actinobacteria strains.</title>
        <authorList>
            <person name="Klenk H.-P."/>
        </authorList>
    </citation>
    <scope>NUCLEOTIDE SEQUENCE [LARGE SCALE GENOMIC DNA]</scope>
    <source>
        <strain evidence="1 2">DSM 44780</strain>
    </source>
</reference>
<dbReference type="OrthoDB" id="2967040at2"/>
<gene>
    <name evidence="1" type="ORF">EDD39_2972</name>
</gene>
<evidence type="ECO:0000313" key="2">
    <source>
        <dbReference type="Proteomes" id="UP000267408"/>
    </source>
</evidence>
<dbReference type="EMBL" id="RJVJ01000001">
    <property type="protein sequence ID" value="ROR44764.1"/>
    <property type="molecule type" value="Genomic_DNA"/>
</dbReference>
<proteinExistence type="predicted"/>
<sequence length="113" mass="12962">MWSESNNYGFENELDYLRSIKKDDGYTFTYPFEYIAKNHGNDTYDIGTADMVVRVQWSDAEAGYKVAYDVPEMYKIDPAEGNGDAESFYESDVYWRLGSDLDGMGIGVELRAF</sequence>
<accession>A0A8G1XCH9</accession>
<evidence type="ECO:0000313" key="1">
    <source>
        <dbReference type="EMBL" id="ROR44764.1"/>
    </source>
</evidence>
<dbReference type="AlphaFoldDB" id="A0A8G1XCH9"/>
<name>A0A8G1XCH9_9ACTN</name>
<protein>
    <submittedName>
        <fullName evidence="1">Uncharacterized protein</fullName>
    </submittedName>
</protein>
<comment type="caution">
    <text evidence="1">The sequence shown here is derived from an EMBL/GenBank/DDBJ whole genome shotgun (WGS) entry which is preliminary data.</text>
</comment>
<organism evidence="1 2">
    <name type="scientific">Kitasatospora cineracea</name>
    <dbReference type="NCBI Taxonomy" id="88074"/>
    <lineage>
        <taxon>Bacteria</taxon>
        <taxon>Bacillati</taxon>
        <taxon>Actinomycetota</taxon>
        <taxon>Actinomycetes</taxon>
        <taxon>Kitasatosporales</taxon>
        <taxon>Streptomycetaceae</taxon>
        <taxon>Kitasatospora</taxon>
    </lineage>
</organism>